<accession>A0AAV7S8D1</accession>
<evidence type="ECO:0000313" key="1">
    <source>
        <dbReference type="EMBL" id="KAJ1161211.1"/>
    </source>
</evidence>
<dbReference type="Proteomes" id="UP001066276">
    <property type="component" value="Chromosome 4_2"/>
</dbReference>
<comment type="caution">
    <text evidence="1">The sequence shown here is derived from an EMBL/GenBank/DDBJ whole genome shotgun (WGS) entry which is preliminary data.</text>
</comment>
<keyword evidence="2" id="KW-1185">Reference proteome</keyword>
<dbReference type="EMBL" id="JANPWB010000008">
    <property type="protein sequence ID" value="KAJ1161211.1"/>
    <property type="molecule type" value="Genomic_DNA"/>
</dbReference>
<gene>
    <name evidence="1" type="ORF">NDU88_001698</name>
</gene>
<reference evidence="1" key="1">
    <citation type="journal article" date="2022" name="bioRxiv">
        <title>Sequencing and chromosome-scale assembly of the giantPleurodeles waltlgenome.</title>
        <authorList>
            <person name="Brown T."/>
            <person name="Elewa A."/>
            <person name="Iarovenko S."/>
            <person name="Subramanian E."/>
            <person name="Araus A.J."/>
            <person name="Petzold A."/>
            <person name="Susuki M."/>
            <person name="Suzuki K.-i.T."/>
            <person name="Hayashi T."/>
            <person name="Toyoda A."/>
            <person name="Oliveira C."/>
            <person name="Osipova E."/>
            <person name="Leigh N.D."/>
            <person name="Simon A."/>
            <person name="Yun M.H."/>
        </authorList>
    </citation>
    <scope>NUCLEOTIDE SEQUENCE</scope>
    <source>
        <strain evidence="1">20211129_DDA</strain>
        <tissue evidence="1">Liver</tissue>
    </source>
</reference>
<sequence length="191" mass="21427">MRGRVTPWLELLILMKPERPAQTGSARTSARRSSQELCCALLKVMLLGTGGGSVFETKAQAKNPGQLLRLCALGKAQYRALHLRLRAAAESRSSLCSGTERTRHKEKNECAQIMYGVESAACQGPGTMRRKICAHSSRQKVDNTALYRTPSSKQTYNGSDRAWDIYQELPYSKKKAKRRRDTEKMLLYSTN</sequence>
<protein>
    <submittedName>
        <fullName evidence="1">Uncharacterized protein</fullName>
    </submittedName>
</protein>
<evidence type="ECO:0000313" key="2">
    <source>
        <dbReference type="Proteomes" id="UP001066276"/>
    </source>
</evidence>
<proteinExistence type="predicted"/>
<organism evidence="1 2">
    <name type="scientific">Pleurodeles waltl</name>
    <name type="common">Iberian ribbed newt</name>
    <dbReference type="NCBI Taxonomy" id="8319"/>
    <lineage>
        <taxon>Eukaryota</taxon>
        <taxon>Metazoa</taxon>
        <taxon>Chordata</taxon>
        <taxon>Craniata</taxon>
        <taxon>Vertebrata</taxon>
        <taxon>Euteleostomi</taxon>
        <taxon>Amphibia</taxon>
        <taxon>Batrachia</taxon>
        <taxon>Caudata</taxon>
        <taxon>Salamandroidea</taxon>
        <taxon>Salamandridae</taxon>
        <taxon>Pleurodelinae</taxon>
        <taxon>Pleurodeles</taxon>
    </lineage>
</organism>
<name>A0AAV7S8D1_PLEWA</name>
<dbReference type="AlphaFoldDB" id="A0AAV7S8D1"/>